<dbReference type="GO" id="GO:0004674">
    <property type="term" value="F:protein serine/threonine kinase activity"/>
    <property type="evidence" value="ECO:0007669"/>
    <property type="project" value="UniProtKB-KW"/>
</dbReference>
<feature type="binding site" evidence="20">
    <location>
        <position position="618"/>
    </location>
    <ligand>
        <name>ATP</name>
        <dbReference type="ChEBI" id="CHEBI:30616"/>
    </ligand>
</feature>
<evidence type="ECO:0000256" key="13">
    <source>
        <dbReference type="ARBA" id="ARBA00022840"/>
    </source>
</evidence>
<evidence type="ECO:0000313" key="23">
    <source>
        <dbReference type="EMBL" id="KAG2253008.1"/>
    </source>
</evidence>
<dbReference type="GO" id="GO:0006950">
    <property type="term" value="P:response to stress"/>
    <property type="evidence" value="ECO:0007669"/>
    <property type="project" value="UniProtKB-ARBA"/>
</dbReference>
<feature type="domain" description="Protein kinase" evidence="22">
    <location>
        <begin position="590"/>
        <end position="875"/>
    </location>
</feature>
<dbReference type="Gene3D" id="3.80.10.10">
    <property type="entry name" value="Ribonuclease Inhibitor"/>
    <property type="match status" value="4"/>
</dbReference>
<keyword evidence="24" id="KW-1185">Reference proteome</keyword>
<evidence type="ECO:0000256" key="3">
    <source>
        <dbReference type="ARBA" id="ARBA00022475"/>
    </source>
</evidence>
<dbReference type="GO" id="GO:0005524">
    <property type="term" value="F:ATP binding"/>
    <property type="evidence" value="ECO:0007669"/>
    <property type="project" value="UniProtKB-UniRule"/>
</dbReference>
<dbReference type="Proteomes" id="UP000886595">
    <property type="component" value="Unassembled WGS sequence"/>
</dbReference>
<dbReference type="SUPFAM" id="SSF52058">
    <property type="entry name" value="L domain-like"/>
    <property type="match status" value="2"/>
</dbReference>
<dbReference type="FunFam" id="3.80.10.10:FF:000095">
    <property type="entry name" value="LRR receptor-like serine/threonine-protein kinase GSO1"/>
    <property type="match status" value="2"/>
</dbReference>
<dbReference type="PANTHER" id="PTHR48056">
    <property type="entry name" value="LRR RECEPTOR-LIKE SERINE/THREONINE-PROTEIN KINASE-RELATED"/>
    <property type="match status" value="1"/>
</dbReference>
<sequence length="883" mass="97206">MEAKLISPSYSVQLVRHHLRRLQQRRLSQLHPFQRLRPVSKLELLYLHKNKLVGSLPESLNMLENLTDLFVGNNSLTGPVRFGSANCKNLLTLELSYNEFEGGVPPELGNCSSLDALVIVSGNLSGTIPASLGKLKKLESLELFENRFSGEIPIEVWKIQSLSQLLVYQNNLTGELPLEMTELKHLKKVTLFNNGFYGEIPSALGVHSSLEEIDFISNKLTGEIPNLCHGKKLTVLNLGSNQLHGKIPTSIGRCKSIERPSPEFSQDHSISFLDFNTNSFEGPIPRSFGSSRNLSSINLSRNKLSGQIPSELGNLLGLGYLNLSNNLLQGSLPSNLSNCVNLERFDVGFNKLNGTVPSSYSAWKGLATLILSENLFTGGIPSFLPELVKLSDLQMGRNAFGGEIPSSIGSLQQLIYGLDLSGNGLTGELPDKLKDLIRLTRVNVSNNKLTGSLSVLGNLTSLLHADVSNNQFIGPIPEKLKNQSISDPASFSGNPNLCIPRSFPISNNSELSYCEDQSRRGRSGLSTWKIVLIAVLSSLFVLVLVLALVFICLRRRGGHEERPKKDAIVFTEEEGPSLLLNKVLAATDNLNEKHIIGRGAHGIVYRASLGSGEVYAVKRLIFASHIRANQSMMREIETIGKVRHRNLIKLEGFWLRKEDGLMLYRYMPGGSLYDVLHGVSPKEDVLEWSARYNVALGVAHGLAYLHYDCHPPIVHRDIKPENILMDSDLEPHIGDFGLARLLDGSTVSTATVTGTTGYIAPENAFKTVRGRESDVYSYGVVLLELVTRKRAVDKSFPDSTDIVSWVRSMLSSSSVDDMVSTIVDPVLADELLNSDLREQIVEVTELALSCTERDPARRPTMREVVKVLCDAQGLVRCPSGSVR</sequence>
<evidence type="ECO:0000256" key="16">
    <source>
        <dbReference type="ARBA" id="ARBA00023170"/>
    </source>
</evidence>
<feature type="transmembrane region" description="Helical" evidence="21">
    <location>
        <begin position="530"/>
        <end position="553"/>
    </location>
</feature>
<dbReference type="AlphaFoldDB" id="A0A8X7PLP8"/>
<comment type="caution">
    <text evidence="23">The sequence shown here is derived from an EMBL/GenBank/DDBJ whole genome shotgun (WGS) entry which is preliminary data.</text>
</comment>
<evidence type="ECO:0000313" key="24">
    <source>
        <dbReference type="Proteomes" id="UP000886595"/>
    </source>
</evidence>
<comment type="catalytic activity">
    <reaction evidence="19">
        <text>L-seryl-[protein] + ATP = O-phospho-L-seryl-[protein] + ADP + H(+)</text>
        <dbReference type="Rhea" id="RHEA:17989"/>
        <dbReference type="Rhea" id="RHEA-COMP:9863"/>
        <dbReference type="Rhea" id="RHEA-COMP:11604"/>
        <dbReference type="ChEBI" id="CHEBI:15378"/>
        <dbReference type="ChEBI" id="CHEBI:29999"/>
        <dbReference type="ChEBI" id="CHEBI:30616"/>
        <dbReference type="ChEBI" id="CHEBI:83421"/>
        <dbReference type="ChEBI" id="CHEBI:456216"/>
        <dbReference type="EC" id="2.7.11.1"/>
    </reaction>
</comment>
<keyword evidence="4" id="KW-0723">Serine/threonine-protein kinase</keyword>
<dbReference type="InterPro" id="IPR000719">
    <property type="entry name" value="Prot_kinase_dom"/>
</dbReference>
<evidence type="ECO:0000256" key="14">
    <source>
        <dbReference type="ARBA" id="ARBA00022989"/>
    </source>
</evidence>
<dbReference type="PROSITE" id="PS50011">
    <property type="entry name" value="PROTEIN_KINASE_DOM"/>
    <property type="match status" value="1"/>
</dbReference>
<gene>
    <name evidence="23" type="ORF">Bca52824_083144</name>
</gene>
<dbReference type="FunFam" id="3.30.200.20:FF:000260">
    <property type="entry name" value="LRR receptor-like serine/threonine-protein kinase RPK2"/>
    <property type="match status" value="1"/>
</dbReference>
<keyword evidence="13 20" id="KW-0067">ATP-binding</keyword>
<dbReference type="SUPFAM" id="SSF56112">
    <property type="entry name" value="Protein kinase-like (PK-like)"/>
    <property type="match status" value="1"/>
</dbReference>
<dbReference type="PROSITE" id="PS00107">
    <property type="entry name" value="PROTEIN_KINASE_ATP"/>
    <property type="match status" value="1"/>
</dbReference>
<evidence type="ECO:0000256" key="21">
    <source>
        <dbReference type="SAM" id="Phobius"/>
    </source>
</evidence>
<dbReference type="EC" id="2.7.11.1" evidence="2"/>
<keyword evidence="11 20" id="KW-0547">Nucleotide-binding</keyword>
<keyword evidence="7" id="KW-0808">Transferase</keyword>
<keyword evidence="16" id="KW-0675">Receptor</keyword>
<evidence type="ECO:0000256" key="15">
    <source>
        <dbReference type="ARBA" id="ARBA00023136"/>
    </source>
</evidence>
<organism evidence="23 24">
    <name type="scientific">Brassica carinata</name>
    <name type="common">Ethiopian mustard</name>
    <name type="synonym">Abyssinian cabbage</name>
    <dbReference type="NCBI Taxonomy" id="52824"/>
    <lineage>
        <taxon>Eukaryota</taxon>
        <taxon>Viridiplantae</taxon>
        <taxon>Streptophyta</taxon>
        <taxon>Embryophyta</taxon>
        <taxon>Tracheophyta</taxon>
        <taxon>Spermatophyta</taxon>
        <taxon>Magnoliopsida</taxon>
        <taxon>eudicotyledons</taxon>
        <taxon>Gunneridae</taxon>
        <taxon>Pentapetalae</taxon>
        <taxon>rosids</taxon>
        <taxon>malvids</taxon>
        <taxon>Brassicales</taxon>
        <taxon>Brassicaceae</taxon>
        <taxon>Brassiceae</taxon>
        <taxon>Brassica</taxon>
    </lineage>
</organism>
<dbReference type="Gene3D" id="3.30.200.20">
    <property type="entry name" value="Phosphorylase Kinase, domain 1"/>
    <property type="match status" value="1"/>
</dbReference>
<dbReference type="PROSITE" id="PS00108">
    <property type="entry name" value="PROTEIN_KINASE_ST"/>
    <property type="match status" value="1"/>
</dbReference>
<keyword evidence="6" id="KW-0433">Leucine-rich repeat</keyword>
<proteinExistence type="predicted"/>
<dbReference type="InterPro" id="IPR001611">
    <property type="entry name" value="Leu-rich_rpt"/>
</dbReference>
<evidence type="ECO:0000256" key="18">
    <source>
        <dbReference type="ARBA" id="ARBA00047899"/>
    </source>
</evidence>
<dbReference type="GO" id="GO:0005886">
    <property type="term" value="C:plasma membrane"/>
    <property type="evidence" value="ECO:0007669"/>
    <property type="project" value="UniProtKB-SubCell"/>
</dbReference>
<dbReference type="OrthoDB" id="676979at2759"/>
<dbReference type="Gene3D" id="1.10.510.10">
    <property type="entry name" value="Transferase(Phosphotransferase) domain 1"/>
    <property type="match status" value="1"/>
</dbReference>
<keyword evidence="10" id="KW-0677">Repeat</keyword>
<dbReference type="FunFam" id="1.10.510.10:FF:000358">
    <property type="entry name" value="Putative leucine-rich repeat receptor-like serine/threonine-protein kinase"/>
    <property type="match status" value="1"/>
</dbReference>
<dbReference type="Pfam" id="PF00560">
    <property type="entry name" value="LRR_1"/>
    <property type="match status" value="5"/>
</dbReference>
<keyword evidence="5" id="KW-0597">Phosphoprotein</keyword>
<reference evidence="23 24" key="1">
    <citation type="submission" date="2020-02" db="EMBL/GenBank/DDBJ databases">
        <authorList>
            <person name="Ma Q."/>
            <person name="Huang Y."/>
            <person name="Song X."/>
            <person name="Pei D."/>
        </authorList>
    </citation>
    <scope>NUCLEOTIDE SEQUENCE [LARGE SCALE GENOMIC DNA]</scope>
    <source>
        <strain evidence="23">Sxm20200214</strain>
        <tissue evidence="23">Leaf</tissue>
    </source>
</reference>
<evidence type="ECO:0000256" key="11">
    <source>
        <dbReference type="ARBA" id="ARBA00022741"/>
    </source>
</evidence>
<keyword evidence="15 21" id="KW-0472">Membrane</keyword>
<keyword evidence="14 21" id="KW-1133">Transmembrane helix</keyword>
<dbReference type="InterPro" id="IPR011009">
    <property type="entry name" value="Kinase-like_dom_sf"/>
</dbReference>
<comment type="catalytic activity">
    <reaction evidence="18">
        <text>L-threonyl-[protein] + ATP = O-phospho-L-threonyl-[protein] + ADP + H(+)</text>
        <dbReference type="Rhea" id="RHEA:46608"/>
        <dbReference type="Rhea" id="RHEA-COMP:11060"/>
        <dbReference type="Rhea" id="RHEA-COMP:11605"/>
        <dbReference type="ChEBI" id="CHEBI:15378"/>
        <dbReference type="ChEBI" id="CHEBI:30013"/>
        <dbReference type="ChEBI" id="CHEBI:30616"/>
        <dbReference type="ChEBI" id="CHEBI:61977"/>
        <dbReference type="ChEBI" id="CHEBI:456216"/>
        <dbReference type="EC" id="2.7.11.1"/>
    </reaction>
</comment>
<evidence type="ECO:0000256" key="7">
    <source>
        <dbReference type="ARBA" id="ARBA00022679"/>
    </source>
</evidence>
<name>A0A8X7PLP8_BRACI</name>
<dbReference type="InterPro" id="IPR008271">
    <property type="entry name" value="Ser/Thr_kinase_AS"/>
</dbReference>
<evidence type="ECO:0000256" key="19">
    <source>
        <dbReference type="ARBA" id="ARBA00048679"/>
    </source>
</evidence>
<evidence type="ECO:0000256" key="2">
    <source>
        <dbReference type="ARBA" id="ARBA00012513"/>
    </source>
</evidence>
<keyword evidence="12" id="KW-0418">Kinase</keyword>
<evidence type="ECO:0000256" key="17">
    <source>
        <dbReference type="ARBA" id="ARBA00023180"/>
    </source>
</evidence>
<dbReference type="Pfam" id="PF00069">
    <property type="entry name" value="Pkinase"/>
    <property type="match status" value="1"/>
</dbReference>
<dbReference type="EMBL" id="JAAMPC010000016">
    <property type="protein sequence ID" value="KAG2253008.1"/>
    <property type="molecule type" value="Genomic_DNA"/>
</dbReference>
<accession>A0A8X7PLP8</accession>
<dbReference type="PANTHER" id="PTHR48056:SF23">
    <property type="entry name" value="PROTEIN KINASE DOMAIN-CONTAINING PROTEIN"/>
    <property type="match status" value="1"/>
</dbReference>
<evidence type="ECO:0000256" key="20">
    <source>
        <dbReference type="PROSITE-ProRule" id="PRU10141"/>
    </source>
</evidence>
<evidence type="ECO:0000256" key="1">
    <source>
        <dbReference type="ARBA" id="ARBA00004251"/>
    </source>
</evidence>
<dbReference type="InterPro" id="IPR017441">
    <property type="entry name" value="Protein_kinase_ATP_BS"/>
</dbReference>
<keyword evidence="17" id="KW-0325">Glycoprotein</keyword>
<protein>
    <recommendedName>
        <fullName evidence="2">non-specific serine/threonine protein kinase</fullName>
        <ecNumber evidence="2">2.7.11.1</ecNumber>
    </recommendedName>
</protein>
<evidence type="ECO:0000256" key="10">
    <source>
        <dbReference type="ARBA" id="ARBA00022737"/>
    </source>
</evidence>
<dbReference type="SMART" id="SM00220">
    <property type="entry name" value="S_TKc"/>
    <property type="match status" value="1"/>
</dbReference>
<dbReference type="InterPro" id="IPR050647">
    <property type="entry name" value="Plant_LRR-RLKs"/>
</dbReference>
<evidence type="ECO:0000256" key="12">
    <source>
        <dbReference type="ARBA" id="ARBA00022777"/>
    </source>
</evidence>
<keyword evidence="9" id="KW-0732">Signal</keyword>
<evidence type="ECO:0000259" key="22">
    <source>
        <dbReference type="PROSITE" id="PS50011"/>
    </source>
</evidence>
<evidence type="ECO:0000256" key="6">
    <source>
        <dbReference type="ARBA" id="ARBA00022614"/>
    </source>
</evidence>
<keyword evidence="3" id="KW-1003">Cell membrane</keyword>
<keyword evidence="8 21" id="KW-0812">Transmembrane</keyword>
<evidence type="ECO:0000256" key="5">
    <source>
        <dbReference type="ARBA" id="ARBA00022553"/>
    </source>
</evidence>
<evidence type="ECO:0000256" key="4">
    <source>
        <dbReference type="ARBA" id="ARBA00022527"/>
    </source>
</evidence>
<dbReference type="InterPro" id="IPR032675">
    <property type="entry name" value="LRR_dom_sf"/>
</dbReference>
<evidence type="ECO:0000256" key="9">
    <source>
        <dbReference type="ARBA" id="ARBA00022729"/>
    </source>
</evidence>
<comment type="subcellular location">
    <subcellularLocation>
        <location evidence="1">Cell membrane</location>
        <topology evidence="1">Single-pass type I membrane protein</topology>
    </subcellularLocation>
</comment>
<dbReference type="GO" id="GO:0033612">
    <property type="term" value="F:receptor serine/threonine kinase binding"/>
    <property type="evidence" value="ECO:0007669"/>
    <property type="project" value="TreeGrafter"/>
</dbReference>
<evidence type="ECO:0000256" key="8">
    <source>
        <dbReference type="ARBA" id="ARBA00022692"/>
    </source>
</evidence>